<dbReference type="CDD" id="cd01310">
    <property type="entry name" value="TatD_DNAse"/>
    <property type="match status" value="1"/>
</dbReference>
<feature type="region of interest" description="Disordered" evidence="1">
    <location>
        <begin position="81"/>
        <end position="113"/>
    </location>
</feature>
<dbReference type="PANTHER" id="PTHR46124:SF2">
    <property type="entry name" value="D-AMINOACYL-TRNA DEACYLASE"/>
    <property type="match status" value="1"/>
</dbReference>
<dbReference type="InterPro" id="IPR001130">
    <property type="entry name" value="TatD-like"/>
</dbReference>
<dbReference type="GO" id="GO:0016787">
    <property type="term" value="F:hydrolase activity"/>
    <property type="evidence" value="ECO:0007669"/>
    <property type="project" value="UniProtKB-KW"/>
</dbReference>
<dbReference type="SUPFAM" id="SSF51556">
    <property type="entry name" value="Metallo-dependent hydrolases"/>
    <property type="match status" value="1"/>
</dbReference>
<keyword evidence="3" id="KW-1185">Reference proteome</keyword>
<keyword evidence="2" id="KW-0378">Hydrolase</keyword>
<dbReference type="RefSeq" id="WP_207277244.1">
    <property type="nucleotide sequence ID" value="NZ_JAFMPK010000049.1"/>
</dbReference>
<dbReference type="PANTHER" id="PTHR46124">
    <property type="entry name" value="D-AMINOACYL-TRNA DEACYLASE"/>
    <property type="match status" value="1"/>
</dbReference>
<gene>
    <name evidence="2" type="ORF">J0911_19865</name>
</gene>
<dbReference type="Proteomes" id="UP000664617">
    <property type="component" value="Unassembled WGS sequence"/>
</dbReference>
<accession>A0ABS3IE75</accession>
<protein>
    <submittedName>
        <fullName evidence="2">TatD family hydrolase</fullName>
    </submittedName>
</protein>
<organism evidence="2 3">
    <name type="scientific">Myceligenerans salitolerans</name>
    <dbReference type="NCBI Taxonomy" id="1230528"/>
    <lineage>
        <taxon>Bacteria</taxon>
        <taxon>Bacillati</taxon>
        <taxon>Actinomycetota</taxon>
        <taxon>Actinomycetes</taxon>
        <taxon>Micrococcales</taxon>
        <taxon>Promicromonosporaceae</taxon>
        <taxon>Myceligenerans</taxon>
    </lineage>
</organism>
<evidence type="ECO:0000313" key="3">
    <source>
        <dbReference type="Proteomes" id="UP000664617"/>
    </source>
</evidence>
<evidence type="ECO:0000256" key="1">
    <source>
        <dbReference type="SAM" id="MobiDB-lite"/>
    </source>
</evidence>
<comment type="caution">
    <text evidence="2">The sequence shown here is derived from an EMBL/GenBank/DDBJ whole genome shotgun (WGS) entry which is preliminary data.</text>
</comment>
<dbReference type="InterPro" id="IPR032466">
    <property type="entry name" value="Metal_Hydrolase"/>
</dbReference>
<dbReference type="Pfam" id="PF01026">
    <property type="entry name" value="TatD_DNase"/>
    <property type="match status" value="1"/>
</dbReference>
<name>A0ABS3IE75_9MICO</name>
<proteinExistence type="predicted"/>
<dbReference type="Gene3D" id="3.20.20.140">
    <property type="entry name" value="Metal-dependent hydrolases"/>
    <property type="match status" value="1"/>
</dbReference>
<sequence>MARKRDRGFPADPEPLPVPVVDNHTHLDHIGAVLPDGVPVPAVAEHLSRASAAGVNRVVQVGCDLESARWTAALVSTAPARSSTTGEGTADHAVLRGGNRPAPQDGVVEQNGVPDQNGVLGAVAIHPNEATLHARVDEVGPDGLEPEPEERHAVSLDDAIAEIADLARAHERIRAIGETGMDLFRTGPRGEVAQRESFRAHIALAKELGLALQIHDRDAHAQVIDVLLADGAPERTVFHCFSGDAEMARTCAEHGWYLSFAGPVTFRPNDALREALAETPRELVLVETDAPYLTPHPFRGQPNAPFATAHTVRSMAEFLGADLEKLCSEISANSEVVYGKW</sequence>
<dbReference type="EMBL" id="JAFMPK010000049">
    <property type="protein sequence ID" value="MBO0611283.1"/>
    <property type="molecule type" value="Genomic_DNA"/>
</dbReference>
<reference evidence="3" key="1">
    <citation type="submission" date="2023-07" db="EMBL/GenBank/DDBJ databases">
        <title>Myceligenerans salitolerans sp. nov., a halotolerant actinomycete isolated from a salt lake in Xinjiang, China.</title>
        <authorList>
            <person name="Guan T."/>
        </authorList>
    </citation>
    <scope>NUCLEOTIDE SEQUENCE [LARGE SCALE GENOMIC DNA]</scope>
    <source>
        <strain evidence="3">XHU 5031</strain>
    </source>
</reference>
<evidence type="ECO:0000313" key="2">
    <source>
        <dbReference type="EMBL" id="MBO0611283.1"/>
    </source>
</evidence>